<keyword evidence="3" id="KW-1003">Cell membrane</keyword>
<feature type="transmembrane region" description="Helical" evidence="9">
    <location>
        <begin position="304"/>
        <end position="328"/>
    </location>
</feature>
<dbReference type="GO" id="GO:0007165">
    <property type="term" value="P:signal transduction"/>
    <property type="evidence" value="ECO:0007669"/>
    <property type="project" value="UniProtKB-KW"/>
</dbReference>
<evidence type="ECO:0000256" key="3">
    <source>
        <dbReference type="ARBA" id="ARBA00022475"/>
    </source>
</evidence>
<dbReference type="PANTHER" id="PTHR21421:SF29">
    <property type="entry name" value="GUSTATORY RECEPTOR 5A FOR TREHALOSE-RELATED"/>
    <property type="match status" value="1"/>
</dbReference>
<dbReference type="Pfam" id="PF06151">
    <property type="entry name" value="Trehalose_recp"/>
    <property type="match status" value="1"/>
</dbReference>
<comment type="function">
    <text evidence="8">Plays a role in the sugar gustatory response.</text>
</comment>
<gene>
    <name evidence="10" type="ORF">PPYR_09025</name>
</gene>
<evidence type="ECO:0000256" key="8">
    <source>
        <dbReference type="PIRNR" id="PIRNR038981"/>
    </source>
</evidence>
<comment type="similarity">
    <text evidence="2">Belongs to the insect chemoreceptor superfamily. Gustatory receptor (GR) family. Gr5a subfamily.</text>
</comment>
<evidence type="ECO:0000256" key="9">
    <source>
        <dbReference type="SAM" id="Phobius"/>
    </source>
</evidence>
<evidence type="ECO:0000256" key="4">
    <source>
        <dbReference type="ARBA" id="ARBA00022692"/>
    </source>
</evidence>
<dbReference type="InterPro" id="IPR009318">
    <property type="entry name" value="Gustatory_rcpt"/>
</dbReference>
<evidence type="ECO:0000256" key="1">
    <source>
        <dbReference type="ARBA" id="ARBA00004651"/>
    </source>
</evidence>
<keyword evidence="5 9" id="KW-1133">Transmembrane helix</keyword>
<comment type="caution">
    <text evidence="10">The sequence shown here is derived from an EMBL/GenBank/DDBJ whole genome shotgun (WGS) entry which is preliminary data.</text>
</comment>
<feature type="transmembrane region" description="Helical" evidence="9">
    <location>
        <begin position="272"/>
        <end position="292"/>
    </location>
</feature>
<evidence type="ECO:0000256" key="2">
    <source>
        <dbReference type="ARBA" id="ARBA00005327"/>
    </source>
</evidence>
<dbReference type="EMBL" id="VVIM01000006">
    <property type="protein sequence ID" value="KAB0798032.1"/>
    <property type="molecule type" value="Genomic_DNA"/>
</dbReference>
<dbReference type="Proteomes" id="UP000327044">
    <property type="component" value="Unassembled WGS sequence"/>
</dbReference>
<dbReference type="PIRSF" id="PIRSF038981">
    <property type="entry name" value="GRP"/>
    <property type="match status" value="1"/>
</dbReference>
<evidence type="ECO:0000313" key="10">
    <source>
        <dbReference type="EMBL" id="KAB0798032.1"/>
    </source>
</evidence>
<reference evidence="10 11" key="1">
    <citation type="journal article" date="2018" name="Elife">
        <title>Firefly genomes illuminate parallel origins of bioluminescence in beetles.</title>
        <authorList>
            <person name="Fallon T.R."/>
            <person name="Lower S.E."/>
            <person name="Chang C.H."/>
            <person name="Bessho-Uehara M."/>
            <person name="Martin G.J."/>
            <person name="Bewick A.J."/>
            <person name="Behringer M."/>
            <person name="Debat H.J."/>
            <person name="Wong I."/>
            <person name="Day J.C."/>
            <person name="Suvorov A."/>
            <person name="Silva C.J."/>
            <person name="Stanger-Hall K.F."/>
            <person name="Hall D.W."/>
            <person name="Schmitz R.J."/>
            <person name="Nelson D.R."/>
            <person name="Lewis S.M."/>
            <person name="Shigenobu S."/>
            <person name="Bybee S.M."/>
            <person name="Larracuente A.M."/>
            <person name="Oba Y."/>
            <person name="Weng J.K."/>
        </authorList>
    </citation>
    <scope>NUCLEOTIDE SEQUENCE [LARGE SCALE GENOMIC DNA]</scope>
    <source>
        <strain evidence="10">1611_PpyrPB1</strain>
        <tissue evidence="10">Whole body</tissue>
    </source>
</reference>
<protein>
    <recommendedName>
        <fullName evidence="8">Gustatory receptor</fullName>
    </recommendedName>
</protein>
<dbReference type="AlphaFoldDB" id="A0A5N4AL04"/>
<keyword evidence="8" id="KW-0807">Transducer</keyword>
<keyword evidence="6 9" id="KW-0472">Membrane</keyword>
<feature type="transmembrane region" description="Helical" evidence="9">
    <location>
        <begin position="142"/>
        <end position="165"/>
    </location>
</feature>
<keyword evidence="11" id="KW-1185">Reference proteome</keyword>
<keyword evidence="4 9" id="KW-0812">Transmembrane</keyword>
<organism evidence="10 11">
    <name type="scientific">Photinus pyralis</name>
    <name type="common">Common eastern firefly</name>
    <name type="synonym">Lampyris pyralis</name>
    <dbReference type="NCBI Taxonomy" id="7054"/>
    <lineage>
        <taxon>Eukaryota</taxon>
        <taxon>Metazoa</taxon>
        <taxon>Ecdysozoa</taxon>
        <taxon>Arthropoda</taxon>
        <taxon>Hexapoda</taxon>
        <taxon>Insecta</taxon>
        <taxon>Pterygota</taxon>
        <taxon>Neoptera</taxon>
        <taxon>Endopterygota</taxon>
        <taxon>Coleoptera</taxon>
        <taxon>Polyphaga</taxon>
        <taxon>Elateriformia</taxon>
        <taxon>Elateroidea</taxon>
        <taxon>Lampyridae</taxon>
        <taxon>Lampyrinae</taxon>
        <taxon>Photinus</taxon>
    </lineage>
</organism>
<dbReference type="PANTHER" id="PTHR21421">
    <property type="entry name" value="GUSTATORY RECEPTOR"/>
    <property type="match status" value="1"/>
</dbReference>
<evidence type="ECO:0000256" key="7">
    <source>
        <dbReference type="ARBA" id="ARBA00023170"/>
    </source>
</evidence>
<dbReference type="InParanoid" id="A0A5N4AL04"/>
<accession>A0A5N4AL04</accession>
<comment type="subcellular location">
    <subcellularLocation>
        <location evidence="1">Cell membrane</location>
        <topology evidence="1">Multi-pass membrane protein</topology>
    </subcellularLocation>
</comment>
<dbReference type="GO" id="GO:0050916">
    <property type="term" value="P:sensory perception of sweet taste"/>
    <property type="evidence" value="ECO:0007669"/>
    <property type="project" value="UniProtKB-ARBA"/>
</dbReference>
<feature type="transmembrane region" description="Helical" evidence="9">
    <location>
        <begin position="88"/>
        <end position="109"/>
    </location>
</feature>
<evidence type="ECO:0000256" key="5">
    <source>
        <dbReference type="ARBA" id="ARBA00022989"/>
    </source>
</evidence>
<proteinExistence type="inferred from homology"/>
<sequence>MQNKVHDISQFSPNENYLHFTLQYLIKNVLTVAQCFAILPVSKTRENAEDLQFEWRSFKTTYAIFAILSVGVYSLVVLLNSIATSEGFLSFGMVVIWNVRSFVALLVFLRLAQKWPNLLQEWTRVEIDMLCYGALPTLKLRFIVMPIAFLIAGLVEHFTYVYAWIRTVSKKIQPQENFTRLYYEYVYDGFFDTFGYAPWKVLYVEFVGAIITFAWQFVNILIILMSSTLAERFRQLNRFISKEECITETQWRRTRKHYTKLSILCKKFNETFSSLILLSYSANVYFFSISIFQSMSVRSTFEAIFVWFNVIFIFIHFSLVSLYGAWVYEESVDLIPKLTTLQLKHVNHEVERLLVQMANNDNGVSGAGFFKVTRSVILQALNVVVTLQLIFVQFQATFATNVQ</sequence>
<feature type="transmembrane region" description="Helical" evidence="9">
    <location>
        <begin position="201"/>
        <end position="224"/>
    </location>
</feature>
<name>A0A5N4AL04_PHOPY</name>
<dbReference type="GO" id="GO:0005886">
    <property type="term" value="C:plasma membrane"/>
    <property type="evidence" value="ECO:0007669"/>
    <property type="project" value="UniProtKB-SubCell"/>
</dbReference>
<feature type="transmembrane region" description="Helical" evidence="9">
    <location>
        <begin position="62"/>
        <end position="82"/>
    </location>
</feature>
<evidence type="ECO:0000313" key="11">
    <source>
        <dbReference type="Proteomes" id="UP000327044"/>
    </source>
</evidence>
<evidence type="ECO:0000256" key="6">
    <source>
        <dbReference type="ARBA" id="ARBA00023136"/>
    </source>
</evidence>
<keyword evidence="7 8" id="KW-0675">Receptor</keyword>
<dbReference type="GO" id="GO:0008527">
    <property type="term" value="F:taste receptor activity"/>
    <property type="evidence" value="ECO:0007669"/>
    <property type="project" value="InterPro"/>
</dbReference>